<dbReference type="InterPro" id="IPR036864">
    <property type="entry name" value="Zn2-C6_fun-type_DNA-bd_sf"/>
</dbReference>
<dbReference type="GO" id="GO:0005634">
    <property type="term" value="C:nucleus"/>
    <property type="evidence" value="ECO:0007669"/>
    <property type="project" value="UniProtKB-SubCell"/>
</dbReference>
<keyword evidence="2" id="KW-0479">Metal-binding</keyword>
<dbReference type="PROSITE" id="PS00463">
    <property type="entry name" value="ZN2_CY6_FUNGAL_1"/>
    <property type="match status" value="1"/>
</dbReference>
<proteinExistence type="predicted"/>
<dbReference type="InterPro" id="IPR001138">
    <property type="entry name" value="Zn2Cys6_DnaBD"/>
</dbReference>
<dbReference type="CDD" id="cd00067">
    <property type="entry name" value="GAL4"/>
    <property type="match status" value="1"/>
</dbReference>
<feature type="region of interest" description="Disordered" evidence="4">
    <location>
        <begin position="1"/>
        <end position="60"/>
    </location>
</feature>
<dbReference type="PANTHER" id="PTHR31001:SF50">
    <property type="entry name" value="ZN(II)2CYS6 TRANSCRIPTION FACTOR (EUROFUNG)"/>
    <property type="match status" value="1"/>
</dbReference>
<dbReference type="Gene3D" id="4.10.240.10">
    <property type="entry name" value="Zn(2)-C6 fungal-type DNA-binding domain"/>
    <property type="match status" value="1"/>
</dbReference>
<dbReference type="SMART" id="SM00906">
    <property type="entry name" value="Fungal_trans"/>
    <property type="match status" value="1"/>
</dbReference>
<feature type="compositionally biased region" description="Polar residues" evidence="4">
    <location>
        <begin position="145"/>
        <end position="160"/>
    </location>
</feature>
<comment type="subcellular location">
    <subcellularLocation>
        <location evidence="1">Nucleus</location>
    </subcellularLocation>
</comment>
<feature type="region of interest" description="Disordered" evidence="4">
    <location>
        <begin position="261"/>
        <end position="285"/>
    </location>
</feature>
<evidence type="ECO:0000256" key="1">
    <source>
        <dbReference type="ARBA" id="ARBA00004123"/>
    </source>
</evidence>
<dbReference type="SUPFAM" id="SSF57701">
    <property type="entry name" value="Zn2/Cys6 DNA-binding domain"/>
    <property type="match status" value="1"/>
</dbReference>
<protein>
    <submittedName>
        <fullName evidence="6">All development altered-3</fullName>
    </submittedName>
</protein>
<feature type="region of interest" description="Disordered" evidence="4">
    <location>
        <begin position="89"/>
        <end position="117"/>
    </location>
</feature>
<accession>A0AA38VEQ2</accession>
<evidence type="ECO:0000313" key="6">
    <source>
        <dbReference type="EMBL" id="KAJ9136651.1"/>
    </source>
</evidence>
<reference evidence="6" key="1">
    <citation type="submission" date="2022-07" db="EMBL/GenBank/DDBJ databases">
        <title>Fungi with potential for degradation of polypropylene.</title>
        <authorList>
            <person name="Gostincar C."/>
        </authorList>
    </citation>
    <scope>NUCLEOTIDE SEQUENCE</scope>
    <source>
        <strain evidence="6">EXF-13308</strain>
    </source>
</reference>
<feature type="compositionally biased region" description="Polar residues" evidence="4">
    <location>
        <begin position="872"/>
        <end position="885"/>
    </location>
</feature>
<feature type="region of interest" description="Disordered" evidence="4">
    <location>
        <begin position="141"/>
        <end position="195"/>
    </location>
</feature>
<keyword evidence="3" id="KW-0539">Nucleus</keyword>
<evidence type="ECO:0000259" key="5">
    <source>
        <dbReference type="PROSITE" id="PS50048"/>
    </source>
</evidence>
<dbReference type="GO" id="GO:0008270">
    <property type="term" value="F:zinc ion binding"/>
    <property type="evidence" value="ECO:0007669"/>
    <property type="project" value="InterPro"/>
</dbReference>
<dbReference type="InterPro" id="IPR050613">
    <property type="entry name" value="Sec_Metabolite_Reg"/>
</dbReference>
<feature type="compositionally biased region" description="Low complexity" evidence="4">
    <location>
        <begin position="19"/>
        <end position="30"/>
    </location>
</feature>
<dbReference type="SMART" id="SM00066">
    <property type="entry name" value="GAL4"/>
    <property type="match status" value="1"/>
</dbReference>
<dbReference type="InterPro" id="IPR007219">
    <property type="entry name" value="XnlR_reg_dom"/>
</dbReference>
<dbReference type="Proteomes" id="UP001174694">
    <property type="component" value="Unassembled WGS sequence"/>
</dbReference>
<name>A0AA38VEQ2_9PEZI</name>
<dbReference type="GO" id="GO:0003677">
    <property type="term" value="F:DNA binding"/>
    <property type="evidence" value="ECO:0007669"/>
    <property type="project" value="InterPro"/>
</dbReference>
<dbReference type="Pfam" id="PF04082">
    <property type="entry name" value="Fungal_trans"/>
    <property type="match status" value="1"/>
</dbReference>
<evidence type="ECO:0000256" key="3">
    <source>
        <dbReference type="ARBA" id="ARBA00023242"/>
    </source>
</evidence>
<dbReference type="PROSITE" id="PS50048">
    <property type="entry name" value="ZN2_CY6_FUNGAL_2"/>
    <property type="match status" value="1"/>
</dbReference>
<dbReference type="Pfam" id="PF00172">
    <property type="entry name" value="Zn_clus"/>
    <property type="match status" value="1"/>
</dbReference>
<dbReference type="EMBL" id="JANBVO010000039">
    <property type="protein sequence ID" value="KAJ9136651.1"/>
    <property type="molecule type" value="Genomic_DNA"/>
</dbReference>
<dbReference type="AlphaFoldDB" id="A0AA38VEQ2"/>
<feature type="compositionally biased region" description="Acidic residues" evidence="4">
    <location>
        <begin position="267"/>
        <end position="278"/>
    </location>
</feature>
<evidence type="ECO:0000256" key="2">
    <source>
        <dbReference type="ARBA" id="ARBA00022723"/>
    </source>
</evidence>
<evidence type="ECO:0000256" key="4">
    <source>
        <dbReference type="SAM" id="MobiDB-lite"/>
    </source>
</evidence>
<feature type="compositionally biased region" description="Polar residues" evidence="4">
    <location>
        <begin position="47"/>
        <end position="58"/>
    </location>
</feature>
<organism evidence="6 7">
    <name type="scientific">Pleurostoma richardsiae</name>
    <dbReference type="NCBI Taxonomy" id="41990"/>
    <lineage>
        <taxon>Eukaryota</taxon>
        <taxon>Fungi</taxon>
        <taxon>Dikarya</taxon>
        <taxon>Ascomycota</taxon>
        <taxon>Pezizomycotina</taxon>
        <taxon>Sordariomycetes</taxon>
        <taxon>Sordariomycetidae</taxon>
        <taxon>Calosphaeriales</taxon>
        <taxon>Pleurostomataceae</taxon>
        <taxon>Pleurostoma</taxon>
    </lineage>
</organism>
<feature type="compositionally biased region" description="Low complexity" evidence="4">
    <location>
        <begin position="928"/>
        <end position="944"/>
    </location>
</feature>
<feature type="domain" description="Zn(2)-C6 fungal-type" evidence="5">
    <location>
        <begin position="61"/>
        <end position="90"/>
    </location>
</feature>
<sequence>MADSNPASPDDEFDDDSVAPDAAPSTTASDAPPPNPYPHIPGASVYTPGSTPSSTALNPRSCVTCRRRKVRCDKRMPCSNCRRAQIPCVFPAPGRAPRRPRPRDPNAPPKHNSSEREIELMKRLRKLEGIVEELSGQIELETARNHSSNGNSPEATSGAPSSEATAGSVGAGEGSGSSAERNNSQASPSSCLGGANNTTSSGKLVSAGFNANFDALAGKRPSDMHKRFGRLVIHEHGKTRYVSSAFWSKLTDELDQIRNETQRLTDEDSEVSDNETSPEDLTQDHSIGDHHAFLLGYRSADVDLRPLHPLPSQIPYIWQVFQENVDPLVKILHIPTMNKLIREIRTDLDNLTPSTEALMFSIYYSAITSLEDEDVTLNFGVEKPVLISRYRFALEQALAKAEFLTTSDIVTLQAFVIFLILVRRHDDTRFAWTLTGLVIRISQSIGLHRDGTAFPGLTPFQIEERRRLFWAIAVLDLRSAEDQGTDLTIMDRTFDTRLPLNINDSDIDPSAIEFPPERDTPTDMTFSLVRYEICALARRMHTVTSALAPVCPRDADSTLEQRERMLLDTFKHVEEKYLKDSSAETNPVYWVAANIARVIVAKMTLIIYQPVLFPGPGDEDLSGDVRDRLFNAAIDIFEYSHVLNTDPRCRNWRWLFQTYTQWHALAYILMEVSRRPWSATAERAWAALNTVFFSPKPLELARIADRAAVWLPFKKLYFRAKKHRDAEIARLRADPQAALALELEDRSRVVPKSFAAMSGSVKGALAIERWRKLVNAPPLPASSTPAKNAGGVDLVGMAPQTQGAAPQTTGAPTTEPVPQTAMEYMDAIMTQPDFTPDTFWPLVLTSEVANPAVQAMFLGGGSIGNIPRHDFTQGNDVGGTLSTAGPSQPQPQPQHQSTPHVDALKAGWGPPWMWAASSGYDPASTAAESQQLQQQLSPGLPELQPTDDVDVAMDEDFNWQDWGQSIRGFEVENSGSAAAGGIWGTHGI</sequence>
<feature type="compositionally biased region" description="Acidic residues" evidence="4">
    <location>
        <begin position="9"/>
        <end position="18"/>
    </location>
</feature>
<keyword evidence="7" id="KW-1185">Reference proteome</keyword>
<evidence type="ECO:0000313" key="7">
    <source>
        <dbReference type="Proteomes" id="UP001174694"/>
    </source>
</evidence>
<feature type="region of interest" description="Disordered" evidence="4">
    <location>
        <begin position="867"/>
        <end position="944"/>
    </location>
</feature>
<feature type="compositionally biased region" description="Polar residues" evidence="4">
    <location>
        <begin position="181"/>
        <end position="195"/>
    </location>
</feature>
<dbReference type="PANTHER" id="PTHR31001">
    <property type="entry name" value="UNCHARACTERIZED TRANSCRIPTIONAL REGULATORY PROTEIN"/>
    <property type="match status" value="1"/>
</dbReference>
<dbReference type="GO" id="GO:0006351">
    <property type="term" value="P:DNA-templated transcription"/>
    <property type="evidence" value="ECO:0007669"/>
    <property type="project" value="InterPro"/>
</dbReference>
<gene>
    <name evidence="6" type="ORF">NKR23_g9687</name>
</gene>
<comment type="caution">
    <text evidence="6">The sequence shown here is derived from an EMBL/GenBank/DDBJ whole genome shotgun (WGS) entry which is preliminary data.</text>
</comment>
<dbReference type="CDD" id="cd12148">
    <property type="entry name" value="fungal_TF_MHR"/>
    <property type="match status" value="1"/>
</dbReference>
<dbReference type="GO" id="GO:0000981">
    <property type="term" value="F:DNA-binding transcription factor activity, RNA polymerase II-specific"/>
    <property type="evidence" value="ECO:0007669"/>
    <property type="project" value="InterPro"/>
</dbReference>